<name>A0A1F2WH22_9ACTN</name>
<evidence type="ECO:0000259" key="3">
    <source>
        <dbReference type="Pfam" id="PF00501"/>
    </source>
</evidence>
<dbReference type="Gene3D" id="3.30.300.30">
    <property type="match status" value="1"/>
</dbReference>
<sequence length="503" mass="56025">MNLYQNLVKTAERDPSAPAIRFGHQTISYGELLSRTNQLANGLRSLGLDENSKVAILLRNVPEFVISYYATLALGAVAVPLCYMCLAEEVEKIVCDSMVETLITNFEFNDLVRDLQNSMCSQIHRIIVSEAPELEDVVQYEKLVAGQSDGFTSVDRDKDDVAVLLYAPTSAQMVRGCMLTHEDLDWNANTITDNYGVKPNDIFMGVLPFFAAYGQSCVMNSSVKAGSSIVLHESFIPGEVLKSLQHEQVTIFFGVPTMFVYILNHPLIYQYDLKSVRIWGCGGAPFAREVMDRWNNELGARIYEGYGLSEAGPVVTVQLIDGPYKIGSIGVPAPGLEVKVVDEEGNGLASGEVGELIVHGPNIMKGYYNKSEETEKVLKDGWLYTGDMVYMDEDGYLYIVGRKKDLIIRGGFNIYPREIEEVLVSHPLISEAAVVGIDNKYLGEEVKAYIKQKPGSNLTEDLVLEWCEERLPYYKTPKFIVLVKSFKKDPSGQILKNLIEEEG</sequence>
<gene>
    <name evidence="5" type="ORF">A2Y75_03215</name>
</gene>
<dbReference type="GO" id="GO:0031956">
    <property type="term" value="F:medium-chain fatty acid-CoA ligase activity"/>
    <property type="evidence" value="ECO:0007669"/>
    <property type="project" value="TreeGrafter"/>
</dbReference>
<organism evidence="5 6">
    <name type="scientific">Candidatus Solincola sediminis</name>
    <dbReference type="NCBI Taxonomy" id="1797199"/>
    <lineage>
        <taxon>Bacteria</taxon>
        <taxon>Bacillati</taxon>
        <taxon>Actinomycetota</taxon>
        <taxon>Candidatus Geothermincolia</taxon>
        <taxon>Candidatus Geothermincolales</taxon>
        <taxon>Candidatus Geothermincolaceae</taxon>
        <taxon>Candidatus Solincola</taxon>
    </lineage>
</organism>
<evidence type="ECO:0000256" key="2">
    <source>
        <dbReference type="ARBA" id="ARBA00022598"/>
    </source>
</evidence>
<evidence type="ECO:0008006" key="7">
    <source>
        <dbReference type="Google" id="ProtNLM"/>
    </source>
</evidence>
<dbReference type="InterPro" id="IPR042099">
    <property type="entry name" value="ANL_N_sf"/>
</dbReference>
<reference evidence="5 6" key="1">
    <citation type="journal article" date="2016" name="Nat. Commun.">
        <title>Thousands of microbial genomes shed light on interconnected biogeochemical processes in an aquifer system.</title>
        <authorList>
            <person name="Anantharaman K."/>
            <person name="Brown C.T."/>
            <person name="Hug L.A."/>
            <person name="Sharon I."/>
            <person name="Castelle C.J."/>
            <person name="Probst A.J."/>
            <person name="Thomas B.C."/>
            <person name="Singh A."/>
            <person name="Wilkins M.J."/>
            <person name="Karaoz U."/>
            <person name="Brodie E.L."/>
            <person name="Williams K.H."/>
            <person name="Hubbard S.S."/>
            <person name="Banfield J.F."/>
        </authorList>
    </citation>
    <scope>NUCLEOTIDE SEQUENCE [LARGE SCALE GENOMIC DNA]</scope>
</reference>
<dbReference type="InterPro" id="IPR045851">
    <property type="entry name" value="AMP-bd_C_sf"/>
</dbReference>
<evidence type="ECO:0000256" key="1">
    <source>
        <dbReference type="ARBA" id="ARBA00006432"/>
    </source>
</evidence>
<feature type="domain" description="AMP-binding enzyme C-terminal" evidence="4">
    <location>
        <begin position="418"/>
        <end position="492"/>
    </location>
</feature>
<evidence type="ECO:0000313" key="6">
    <source>
        <dbReference type="Proteomes" id="UP000177876"/>
    </source>
</evidence>
<dbReference type="STRING" id="1797197.A2Y75_03215"/>
<comment type="similarity">
    <text evidence="1">Belongs to the ATP-dependent AMP-binding enzyme family.</text>
</comment>
<dbReference type="Gene3D" id="3.40.50.12780">
    <property type="entry name" value="N-terminal domain of ligase-like"/>
    <property type="match status" value="1"/>
</dbReference>
<accession>A0A1F2WH22</accession>
<dbReference type="SUPFAM" id="SSF56801">
    <property type="entry name" value="Acetyl-CoA synthetase-like"/>
    <property type="match status" value="1"/>
</dbReference>
<dbReference type="AlphaFoldDB" id="A0A1F2WH22"/>
<keyword evidence="2" id="KW-0436">Ligase</keyword>
<dbReference type="PANTHER" id="PTHR43201:SF5">
    <property type="entry name" value="MEDIUM-CHAIN ACYL-COA LIGASE ACSF2, MITOCHONDRIAL"/>
    <property type="match status" value="1"/>
</dbReference>
<dbReference type="GO" id="GO:0006631">
    <property type="term" value="P:fatty acid metabolic process"/>
    <property type="evidence" value="ECO:0007669"/>
    <property type="project" value="TreeGrafter"/>
</dbReference>
<dbReference type="InterPro" id="IPR025110">
    <property type="entry name" value="AMP-bd_C"/>
</dbReference>
<dbReference type="PANTHER" id="PTHR43201">
    <property type="entry name" value="ACYL-COA SYNTHETASE"/>
    <property type="match status" value="1"/>
</dbReference>
<dbReference type="Proteomes" id="UP000177876">
    <property type="component" value="Unassembled WGS sequence"/>
</dbReference>
<dbReference type="Pfam" id="PF13193">
    <property type="entry name" value="AMP-binding_C"/>
    <property type="match status" value="1"/>
</dbReference>
<dbReference type="EMBL" id="MELK01000048">
    <property type="protein sequence ID" value="OFW56144.1"/>
    <property type="molecule type" value="Genomic_DNA"/>
</dbReference>
<evidence type="ECO:0000313" key="5">
    <source>
        <dbReference type="EMBL" id="OFW56144.1"/>
    </source>
</evidence>
<comment type="caution">
    <text evidence="5">The sequence shown here is derived from an EMBL/GenBank/DDBJ whole genome shotgun (WGS) entry which is preliminary data.</text>
</comment>
<dbReference type="InterPro" id="IPR000873">
    <property type="entry name" value="AMP-dep_synth/lig_dom"/>
</dbReference>
<proteinExistence type="inferred from homology"/>
<evidence type="ECO:0000259" key="4">
    <source>
        <dbReference type="Pfam" id="PF13193"/>
    </source>
</evidence>
<feature type="domain" description="AMP-dependent synthetase/ligase" evidence="3">
    <location>
        <begin position="9"/>
        <end position="368"/>
    </location>
</feature>
<protein>
    <recommendedName>
        <fullName evidence="7">Long-chain fatty acid--CoA ligase</fullName>
    </recommendedName>
</protein>
<dbReference type="Pfam" id="PF00501">
    <property type="entry name" value="AMP-binding"/>
    <property type="match status" value="1"/>
</dbReference>